<dbReference type="OrthoDB" id="1193027at2759"/>
<organism evidence="2 3">
    <name type="scientific">Niveomyces insectorum RCEF 264</name>
    <dbReference type="NCBI Taxonomy" id="1081102"/>
    <lineage>
        <taxon>Eukaryota</taxon>
        <taxon>Fungi</taxon>
        <taxon>Dikarya</taxon>
        <taxon>Ascomycota</taxon>
        <taxon>Pezizomycotina</taxon>
        <taxon>Sordariomycetes</taxon>
        <taxon>Hypocreomycetidae</taxon>
        <taxon>Hypocreales</taxon>
        <taxon>Cordycipitaceae</taxon>
        <taxon>Niveomyces</taxon>
    </lineage>
</organism>
<dbReference type="EMBL" id="AZHD01000023">
    <property type="protein sequence ID" value="OAA54553.1"/>
    <property type="molecule type" value="Genomic_DNA"/>
</dbReference>
<dbReference type="Proteomes" id="UP000076874">
    <property type="component" value="Unassembled WGS sequence"/>
</dbReference>
<feature type="region of interest" description="Disordered" evidence="1">
    <location>
        <begin position="1"/>
        <end position="64"/>
    </location>
</feature>
<evidence type="ECO:0000313" key="2">
    <source>
        <dbReference type="EMBL" id="OAA54553.1"/>
    </source>
</evidence>
<name>A0A167MMX8_9HYPO</name>
<feature type="compositionally biased region" description="Polar residues" evidence="1">
    <location>
        <begin position="8"/>
        <end position="20"/>
    </location>
</feature>
<evidence type="ECO:0000256" key="1">
    <source>
        <dbReference type="SAM" id="MobiDB-lite"/>
    </source>
</evidence>
<comment type="caution">
    <text evidence="2">The sequence shown here is derived from an EMBL/GenBank/DDBJ whole genome shotgun (WGS) entry which is preliminary data.</text>
</comment>
<keyword evidence="3" id="KW-1185">Reference proteome</keyword>
<proteinExistence type="predicted"/>
<accession>A0A167MMX8</accession>
<gene>
    <name evidence="2" type="ORF">SPI_08799</name>
</gene>
<evidence type="ECO:0000313" key="3">
    <source>
        <dbReference type="Proteomes" id="UP000076874"/>
    </source>
</evidence>
<sequence length="64" mass="6692">MQAAAHDLTTQQLPQYNSHVRGTCDQLDPQNLCATPPGDAYVLPPTNGNPEDTVPPGGSPPVPT</sequence>
<reference evidence="2 3" key="1">
    <citation type="journal article" date="2016" name="Genome Biol. Evol.">
        <title>Divergent and convergent evolution of fungal pathogenicity.</title>
        <authorList>
            <person name="Shang Y."/>
            <person name="Xiao G."/>
            <person name="Zheng P."/>
            <person name="Cen K."/>
            <person name="Zhan S."/>
            <person name="Wang C."/>
        </authorList>
    </citation>
    <scope>NUCLEOTIDE SEQUENCE [LARGE SCALE GENOMIC DNA]</scope>
    <source>
        <strain evidence="2 3">RCEF 264</strain>
    </source>
</reference>
<dbReference type="AlphaFoldDB" id="A0A167MMX8"/>
<protein>
    <submittedName>
        <fullName evidence="2">Uncharacterized protein</fullName>
    </submittedName>
</protein>